<evidence type="ECO:0000256" key="1">
    <source>
        <dbReference type="SAM" id="SignalP"/>
    </source>
</evidence>
<feature type="signal peptide" evidence="1">
    <location>
        <begin position="1"/>
        <end position="26"/>
    </location>
</feature>
<evidence type="ECO:0000313" key="2">
    <source>
        <dbReference type="EMBL" id="MFK2873510.1"/>
    </source>
</evidence>
<accession>A0ABW8IVS1</accession>
<feature type="chain" id="PRO_5045852842" evidence="1">
    <location>
        <begin position="27"/>
        <end position="349"/>
    </location>
</feature>
<dbReference type="RefSeq" id="WP_284397264.1">
    <property type="nucleotide sequence ID" value="NZ_BSNQ01000003.1"/>
</dbReference>
<dbReference type="InterPro" id="IPR025737">
    <property type="entry name" value="FApF"/>
</dbReference>
<sequence length="349" mass="37547">MTRSSRTLGKLTFLLVPAFCCGTAAAADSSDATTSAVNFTGPLLTPNPQNLPAGTWLVEPYLIHNSSNDAYNDQWDRYAKDEGTGQWLTIVPIFYGVTDRLQLQLTVGAARSESAGSHTDGFGITDTTFTAQYMLVTPDKIQGIPAVSVRYSHQFPTGSYDRLGSNPLNGTGNGASTDTFSMLAQQYFWFPNGRPLRVRAAVSYTLPPSQVALNGVSVYGTPQSFQGQARLGNTFGVSVGAEYSIDPQWVLAFDVAYNRVYASQVQGVQNGPLFGMPCMSMPGVQCTQPAPPLTSFKLRNPTSKVVSLAPAIEYNFNDRIGVIGGVQFSEAGRNTDAFITPQVAVNMVF</sequence>
<evidence type="ECO:0000313" key="3">
    <source>
        <dbReference type="Proteomes" id="UP001620405"/>
    </source>
</evidence>
<keyword evidence="3" id="KW-1185">Reference proteome</keyword>
<dbReference type="Pfam" id="PF13557">
    <property type="entry name" value="Phenol_MetA_deg"/>
    <property type="match status" value="1"/>
</dbReference>
<dbReference type="EMBL" id="JADIKG010000011">
    <property type="protein sequence ID" value="MFK2873510.1"/>
    <property type="molecule type" value="Genomic_DNA"/>
</dbReference>
<dbReference type="Proteomes" id="UP001620405">
    <property type="component" value="Unassembled WGS sequence"/>
</dbReference>
<keyword evidence="1" id="KW-0732">Signal</keyword>
<gene>
    <name evidence="2" type="ORF">ISP13_08185</name>
</gene>
<organism evidence="2 3">
    <name type="scientific">Dyella lipolytica</name>
    <dbReference type="NCBI Taxonomy" id="1867835"/>
    <lineage>
        <taxon>Bacteria</taxon>
        <taxon>Pseudomonadati</taxon>
        <taxon>Pseudomonadota</taxon>
        <taxon>Gammaproteobacteria</taxon>
        <taxon>Lysobacterales</taxon>
        <taxon>Rhodanobacteraceae</taxon>
        <taxon>Dyella</taxon>
    </lineage>
</organism>
<proteinExistence type="predicted"/>
<name>A0ABW8IVS1_9GAMM</name>
<reference evidence="2 3" key="1">
    <citation type="submission" date="2020-10" db="EMBL/GenBank/DDBJ databases">
        <title>Phylogeny of dyella-like bacteria.</title>
        <authorList>
            <person name="Fu J."/>
        </authorList>
    </citation>
    <scope>NUCLEOTIDE SEQUENCE [LARGE SCALE GENOMIC DNA]</scope>
    <source>
        <strain evidence="2 3">DHOB07</strain>
    </source>
</reference>
<comment type="caution">
    <text evidence="2">The sequence shown here is derived from an EMBL/GenBank/DDBJ whole genome shotgun (WGS) entry which is preliminary data.</text>
</comment>
<protein>
    <submittedName>
        <fullName evidence="2">Transporter</fullName>
    </submittedName>
</protein>